<accession>A0A6A9QM34</accession>
<dbReference type="PROSITE" id="PS00211">
    <property type="entry name" value="ABC_TRANSPORTER_1"/>
    <property type="match status" value="1"/>
</dbReference>
<reference evidence="4 5" key="1">
    <citation type="submission" date="2019-10" db="EMBL/GenBank/DDBJ databases">
        <title>Sequencing and Assembly of Multiple Reported Metal-Biooxidizing Members of the Extremely Thermoacidophilic Archaeal Family Sulfolobaceae.</title>
        <authorList>
            <person name="Counts J.A."/>
            <person name="Kelly R.M."/>
        </authorList>
    </citation>
    <scope>NUCLEOTIDE SEQUENCE [LARGE SCALE GENOMIC DNA]</scope>
    <source>
        <strain evidence="4 5">DSM 6482</strain>
    </source>
</reference>
<dbReference type="PROSITE" id="PS50893">
    <property type="entry name" value="ABC_TRANSPORTER_2"/>
    <property type="match status" value="1"/>
</dbReference>
<dbReference type="AlphaFoldDB" id="A0A6A9QM34"/>
<keyword evidence="1" id="KW-0547">Nucleotide-binding</keyword>
<dbReference type="Gene3D" id="3.40.50.300">
    <property type="entry name" value="P-loop containing nucleotide triphosphate hydrolases"/>
    <property type="match status" value="1"/>
</dbReference>
<dbReference type="InterPro" id="IPR003593">
    <property type="entry name" value="AAA+_ATPase"/>
</dbReference>
<proteinExistence type="predicted"/>
<dbReference type="EMBL" id="WGGD01000005">
    <property type="protein sequence ID" value="MUN28251.1"/>
    <property type="molecule type" value="Genomic_DNA"/>
</dbReference>
<protein>
    <submittedName>
        <fullName evidence="4">ATP-binding cassette domain-containing protein</fullName>
    </submittedName>
</protein>
<dbReference type="InterPro" id="IPR017871">
    <property type="entry name" value="ABC_transporter-like_CS"/>
</dbReference>
<evidence type="ECO:0000259" key="3">
    <source>
        <dbReference type="PROSITE" id="PS50893"/>
    </source>
</evidence>
<evidence type="ECO:0000256" key="1">
    <source>
        <dbReference type="ARBA" id="ARBA00022741"/>
    </source>
</evidence>
<organism evidence="4 5">
    <name type="scientific">Sulfuracidifex metallicus DSM 6482 = JCM 9184</name>
    <dbReference type="NCBI Taxonomy" id="523847"/>
    <lineage>
        <taxon>Archaea</taxon>
        <taxon>Thermoproteota</taxon>
        <taxon>Thermoprotei</taxon>
        <taxon>Sulfolobales</taxon>
        <taxon>Sulfolobaceae</taxon>
        <taxon>Sulfuracidifex</taxon>
    </lineage>
</organism>
<evidence type="ECO:0000256" key="2">
    <source>
        <dbReference type="ARBA" id="ARBA00022840"/>
    </source>
</evidence>
<keyword evidence="2 4" id="KW-0067">ATP-binding</keyword>
<evidence type="ECO:0000313" key="5">
    <source>
        <dbReference type="Proteomes" id="UP000470772"/>
    </source>
</evidence>
<dbReference type="InterPro" id="IPR027417">
    <property type="entry name" value="P-loop_NTPase"/>
</dbReference>
<dbReference type="SMART" id="SM00382">
    <property type="entry name" value="AAA"/>
    <property type="match status" value="1"/>
</dbReference>
<dbReference type="InterPro" id="IPR003439">
    <property type="entry name" value="ABC_transporter-like_ATP-bd"/>
</dbReference>
<dbReference type="Pfam" id="PF00005">
    <property type="entry name" value="ABC_tran"/>
    <property type="match status" value="1"/>
</dbReference>
<dbReference type="RefSeq" id="WP_338116941.1">
    <property type="nucleotide sequence ID" value="NZ_WGGD01000005.1"/>
</dbReference>
<dbReference type="SUPFAM" id="SSF52540">
    <property type="entry name" value="P-loop containing nucleoside triphosphate hydrolases"/>
    <property type="match status" value="1"/>
</dbReference>
<dbReference type="GO" id="GO:0005524">
    <property type="term" value="F:ATP binding"/>
    <property type="evidence" value="ECO:0007669"/>
    <property type="project" value="UniProtKB-KW"/>
</dbReference>
<evidence type="ECO:0000313" key="4">
    <source>
        <dbReference type="EMBL" id="MUN28251.1"/>
    </source>
</evidence>
<dbReference type="Proteomes" id="UP000470772">
    <property type="component" value="Unassembled WGS sequence"/>
</dbReference>
<keyword evidence="5" id="KW-1185">Reference proteome</keyword>
<dbReference type="PANTHER" id="PTHR43850">
    <property type="entry name" value="ABC TRANSPORTER ATP-BINDING PROTEIN MA_4021-RELATED"/>
    <property type="match status" value="1"/>
</dbReference>
<sequence length="226" mass="25275">MVLTLIKGLNVDLQGKRILNDVSVTFVKGLNVILGPNGSGKTTLLRSIIGMIKSQGKIEVKGKMGYSPAEFFPSPMRVIDVMMSGTNLKRDHYIEYLKLGGMERYELRQFSTLSSGEKRMILILKAFAEGDTVIMDEPLSNLDARNQVKVMKMMRDSEKVVIATSHDVELATLARQVILIKNGRVIDQGEPSMILTEEKVSSLYDVKVKRISLGERVIFVKELIDI</sequence>
<feature type="domain" description="ABC transporter" evidence="3">
    <location>
        <begin position="3"/>
        <end position="207"/>
    </location>
</feature>
<name>A0A6A9QM34_SULME</name>
<dbReference type="PANTHER" id="PTHR43850:SF2">
    <property type="entry name" value="ABC TRANSPORTER ATP-BINDING PROTEIN MA_4021-RELATED"/>
    <property type="match status" value="1"/>
</dbReference>
<dbReference type="GO" id="GO:0016887">
    <property type="term" value="F:ATP hydrolysis activity"/>
    <property type="evidence" value="ECO:0007669"/>
    <property type="project" value="InterPro"/>
</dbReference>
<gene>
    <name evidence="4" type="ORF">GC250_01930</name>
</gene>
<comment type="caution">
    <text evidence="4">The sequence shown here is derived from an EMBL/GenBank/DDBJ whole genome shotgun (WGS) entry which is preliminary data.</text>
</comment>